<evidence type="ECO:0000256" key="1">
    <source>
        <dbReference type="SAM" id="MobiDB-lite"/>
    </source>
</evidence>
<gene>
    <name evidence="2" type="ORF">D6C91_06911</name>
</gene>
<feature type="compositionally biased region" description="Basic and acidic residues" evidence="1">
    <location>
        <begin position="194"/>
        <end position="204"/>
    </location>
</feature>
<reference evidence="2 3" key="1">
    <citation type="submission" date="2018-10" db="EMBL/GenBank/DDBJ databases">
        <title>Fifty Aureobasidium pullulans genomes reveal a recombining polyextremotolerant generalist.</title>
        <authorList>
            <person name="Gostincar C."/>
            <person name="Turk M."/>
            <person name="Zajc J."/>
            <person name="Gunde-Cimerman N."/>
        </authorList>
    </citation>
    <scope>NUCLEOTIDE SEQUENCE [LARGE SCALE GENOMIC DNA]</scope>
    <source>
        <strain evidence="2 3">EXF-3863</strain>
    </source>
</reference>
<organism evidence="2 3">
    <name type="scientific">Aureobasidium pullulans</name>
    <name type="common">Black yeast</name>
    <name type="synonym">Pullularia pullulans</name>
    <dbReference type="NCBI Taxonomy" id="5580"/>
    <lineage>
        <taxon>Eukaryota</taxon>
        <taxon>Fungi</taxon>
        <taxon>Dikarya</taxon>
        <taxon>Ascomycota</taxon>
        <taxon>Pezizomycotina</taxon>
        <taxon>Dothideomycetes</taxon>
        <taxon>Dothideomycetidae</taxon>
        <taxon>Dothideales</taxon>
        <taxon>Saccotheciaceae</taxon>
        <taxon>Aureobasidium</taxon>
    </lineage>
</organism>
<dbReference type="AlphaFoldDB" id="A0A4S9STP2"/>
<comment type="caution">
    <text evidence="2">The sequence shown here is derived from an EMBL/GenBank/DDBJ whole genome shotgun (WGS) entry which is preliminary data.</text>
</comment>
<feature type="compositionally biased region" description="Low complexity" evidence="1">
    <location>
        <begin position="178"/>
        <end position="193"/>
    </location>
</feature>
<dbReference type="Proteomes" id="UP000308005">
    <property type="component" value="Unassembled WGS sequence"/>
</dbReference>
<evidence type="ECO:0000313" key="3">
    <source>
        <dbReference type="Proteomes" id="UP000308005"/>
    </source>
</evidence>
<protein>
    <submittedName>
        <fullName evidence="2">Uncharacterized protein</fullName>
    </submittedName>
</protein>
<name>A0A4S9STP2_AURPU</name>
<accession>A0A4S9STP2</accession>
<feature type="region of interest" description="Disordered" evidence="1">
    <location>
        <begin position="172"/>
        <end position="204"/>
    </location>
</feature>
<proteinExistence type="predicted"/>
<dbReference type="EMBL" id="QZBM01000376">
    <property type="protein sequence ID" value="THZ15234.1"/>
    <property type="molecule type" value="Genomic_DNA"/>
</dbReference>
<sequence length="204" mass="22722">MVHLVLFLRRPFALRSQNLDFLVSRTPHIVSSNDLSSTQNQSFRFSTHSGAPSIQPSIAMSTSSTVTNNTADAGFKQEAYQNSPSTTTYDTDKIAVNEPRASMSTVGSADPRTQDIKSWKAGFQRMSDERLEKQRYQLSEKKDDEINTIALGAKVERALGRRMVGQDAQFTRRESLSAQTPVQPAQEQQAPVELPEKRSVEITS</sequence>
<evidence type="ECO:0000313" key="2">
    <source>
        <dbReference type="EMBL" id="THZ15234.1"/>
    </source>
</evidence>